<keyword evidence="11" id="KW-1185">Reference proteome</keyword>
<evidence type="ECO:0000256" key="2">
    <source>
        <dbReference type="ARBA" id="ARBA00007520"/>
    </source>
</evidence>
<protein>
    <recommendedName>
        <fullName evidence="9">Major facilitator superfamily (MFS) profile domain-containing protein</fullName>
    </recommendedName>
</protein>
<dbReference type="GO" id="GO:0005886">
    <property type="term" value="C:plasma membrane"/>
    <property type="evidence" value="ECO:0007669"/>
    <property type="project" value="TreeGrafter"/>
</dbReference>
<dbReference type="RefSeq" id="XP_056049660.1">
    <property type="nucleotide sequence ID" value="XM_056196097.1"/>
</dbReference>
<reference evidence="10" key="1">
    <citation type="journal article" date="2023" name="Access Microbiol">
        <title>De-novo genome assembly for Akanthomyces muscarius, a biocontrol agent of insect agricultural pests.</title>
        <authorList>
            <person name="Erdos Z."/>
            <person name="Studholme D.J."/>
            <person name="Raymond B."/>
            <person name="Sharma M."/>
        </authorList>
    </citation>
    <scope>NUCLEOTIDE SEQUENCE</scope>
    <source>
        <strain evidence="10">Ve6</strain>
    </source>
</reference>
<feature type="transmembrane region" description="Helical" evidence="8">
    <location>
        <begin position="129"/>
        <end position="148"/>
    </location>
</feature>
<dbReference type="CDD" id="cd17502">
    <property type="entry name" value="MFS_Azr1_MDR_like"/>
    <property type="match status" value="1"/>
</dbReference>
<keyword evidence="6 8" id="KW-0472">Membrane</keyword>
<dbReference type="PANTHER" id="PTHR23501:SF12">
    <property type="entry name" value="MAJOR FACILITATOR SUPERFAMILY (MFS) PROFILE DOMAIN-CONTAINING PROTEIN-RELATED"/>
    <property type="match status" value="1"/>
</dbReference>
<evidence type="ECO:0000259" key="9">
    <source>
        <dbReference type="PROSITE" id="PS50850"/>
    </source>
</evidence>
<dbReference type="PANTHER" id="PTHR23501">
    <property type="entry name" value="MAJOR FACILITATOR SUPERFAMILY"/>
    <property type="match status" value="1"/>
</dbReference>
<feature type="transmembrane region" description="Helical" evidence="8">
    <location>
        <begin position="535"/>
        <end position="553"/>
    </location>
</feature>
<keyword evidence="3" id="KW-0813">Transport</keyword>
<comment type="caution">
    <text evidence="10">The sequence shown here is derived from an EMBL/GenBank/DDBJ whole genome shotgun (WGS) entry which is preliminary data.</text>
</comment>
<dbReference type="FunFam" id="1.20.1250.20:FF:000429">
    <property type="entry name" value="MFS drug efflux transporter, putative"/>
    <property type="match status" value="1"/>
</dbReference>
<dbReference type="InterPro" id="IPR011701">
    <property type="entry name" value="MFS"/>
</dbReference>
<feature type="compositionally biased region" description="Polar residues" evidence="7">
    <location>
        <begin position="31"/>
        <end position="41"/>
    </location>
</feature>
<sequence>METETEHGSLSKSNDSLPRHSPPDFDEKNARSSLNQLQPQSGIDDVSEPPPPPRDMPGWKWTLVISAIYSSQFLFALDNTIVANVQPVIVQEFNAVQKLSWLSVAFLIGAASTNLVWGKVYGQFNAKWTYLLSVLVFEVGSTVCGAAPNVDAFIIGRAICGVSGAGMYVGLMTMIALNTTLQERPVYVGGTGLVWGLGTVLGPIIGGAFTDSSAGWRWAFYINLVIGALCAPVYIFMLPSKDPRPGVSARDRCREFDYVGVVLMISACACFVMGVSFGGVTYAWNSAQIIALFCVSGLLFIILGFQQVYTVFTTVARRVCPVEFFGSRTVLILFAMTAAGGTGIFLPIYMAPLYFQFTRGDSALQSGVRLLPFVFLVIFTITSNGALLARWGLYMPWYLVGGILVSVGGGLMYTVTLTTSVSMVYGYTVILGFGVGLFAQASYSVAQAVVKPELVPSAIGFISTAQIFGITLALAIANALFLNESERGIHALLPNVSLEEIEQTIAGAKSELLHQQSAEMTTKILEVIVNAQSRTYILVIVAGVLVTLLSLVMKRERLFISTAAGGV</sequence>
<feature type="transmembrane region" description="Helical" evidence="8">
    <location>
        <begin position="186"/>
        <end position="206"/>
    </location>
</feature>
<feature type="transmembrane region" description="Helical" evidence="8">
    <location>
        <begin position="424"/>
        <end position="446"/>
    </location>
</feature>
<keyword evidence="5 8" id="KW-1133">Transmembrane helix</keyword>
<dbReference type="AlphaFoldDB" id="A0A9W8Q5D5"/>
<evidence type="ECO:0000256" key="8">
    <source>
        <dbReference type="SAM" id="Phobius"/>
    </source>
</evidence>
<evidence type="ECO:0000256" key="5">
    <source>
        <dbReference type="ARBA" id="ARBA00022989"/>
    </source>
</evidence>
<feature type="transmembrane region" description="Helical" evidence="8">
    <location>
        <begin position="99"/>
        <end position="117"/>
    </location>
</feature>
<feature type="domain" description="Major facilitator superfamily (MFS) profile" evidence="9">
    <location>
        <begin position="64"/>
        <end position="558"/>
    </location>
</feature>
<dbReference type="InterPro" id="IPR020846">
    <property type="entry name" value="MFS_dom"/>
</dbReference>
<keyword evidence="4 8" id="KW-0812">Transmembrane</keyword>
<dbReference type="KEGG" id="amus:LMH87_004821"/>
<feature type="transmembrane region" description="Helical" evidence="8">
    <location>
        <begin position="458"/>
        <end position="482"/>
    </location>
</feature>
<feature type="transmembrane region" description="Helical" evidence="8">
    <location>
        <begin position="289"/>
        <end position="309"/>
    </location>
</feature>
<feature type="region of interest" description="Disordered" evidence="7">
    <location>
        <begin position="1"/>
        <end position="53"/>
    </location>
</feature>
<dbReference type="Gene3D" id="1.20.1250.20">
    <property type="entry name" value="MFS general substrate transporter like domains"/>
    <property type="match status" value="1"/>
</dbReference>
<feature type="transmembrane region" description="Helical" evidence="8">
    <location>
        <begin position="370"/>
        <end position="389"/>
    </location>
</feature>
<name>A0A9W8Q5D5_AKAMU</name>
<proteinExistence type="inferred from homology"/>
<feature type="compositionally biased region" description="Basic and acidic residues" evidence="7">
    <location>
        <begin position="17"/>
        <end position="30"/>
    </location>
</feature>
<dbReference type="EMBL" id="JAJHUN010000011">
    <property type="protein sequence ID" value="KAJ4145990.1"/>
    <property type="molecule type" value="Genomic_DNA"/>
</dbReference>
<accession>A0A9W8Q5D5</accession>
<feature type="transmembrane region" description="Helical" evidence="8">
    <location>
        <begin position="258"/>
        <end position="283"/>
    </location>
</feature>
<evidence type="ECO:0000313" key="11">
    <source>
        <dbReference type="Proteomes" id="UP001144673"/>
    </source>
</evidence>
<dbReference type="SUPFAM" id="SSF103473">
    <property type="entry name" value="MFS general substrate transporter"/>
    <property type="match status" value="1"/>
</dbReference>
<dbReference type="GeneID" id="80891980"/>
<evidence type="ECO:0000256" key="7">
    <source>
        <dbReference type="SAM" id="MobiDB-lite"/>
    </source>
</evidence>
<feature type="transmembrane region" description="Helical" evidence="8">
    <location>
        <begin position="330"/>
        <end position="350"/>
    </location>
</feature>
<dbReference type="Pfam" id="PF07690">
    <property type="entry name" value="MFS_1"/>
    <property type="match status" value="1"/>
</dbReference>
<feature type="transmembrane region" description="Helical" evidence="8">
    <location>
        <begin position="396"/>
        <end position="418"/>
    </location>
</feature>
<evidence type="ECO:0000256" key="4">
    <source>
        <dbReference type="ARBA" id="ARBA00022692"/>
    </source>
</evidence>
<feature type="transmembrane region" description="Helical" evidence="8">
    <location>
        <begin position="218"/>
        <end position="237"/>
    </location>
</feature>
<dbReference type="GO" id="GO:0022857">
    <property type="term" value="F:transmembrane transporter activity"/>
    <property type="evidence" value="ECO:0007669"/>
    <property type="project" value="InterPro"/>
</dbReference>
<comment type="subcellular location">
    <subcellularLocation>
        <location evidence="1">Membrane</location>
        <topology evidence="1">Multi-pass membrane protein</topology>
    </subcellularLocation>
</comment>
<evidence type="ECO:0000256" key="1">
    <source>
        <dbReference type="ARBA" id="ARBA00004141"/>
    </source>
</evidence>
<dbReference type="PROSITE" id="PS50850">
    <property type="entry name" value="MFS"/>
    <property type="match status" value="1"/>
</dbReference>
<evidence type="ECO:0000313" key="10">
    <source>
        <dbReference type="EMBL" id="KAJ4145990.1"/>
    </source>
</evidence>
<comment type="similarity">
    <text evidence="2">Belongs to the major facilitator superfamily. TCR/Tet family.</text>
</comment>
<dbReference type="Proteomes" id="UP001144673">
    <property type="component" value="Chromosome 2"/>
</dbReference>
<evidence type="ECO:0000256" key="6">
    <source>
        <dbReference type="ARBA" id="ARBA00023136"/>
    </source>
</evidence>
<feature type="transmembrane region" description="Helical" evidence="8">
    <location>
        <begin position="154"/>
        <end position="177"/>
    </location>
</feature>
<gene>
    <name evidence="10" type="ORF">LMH87_004821</name>
</gene>
<dbReference type="InterPro" id="IPR036259">
    <property type="entry name" value="MFS_trans_sf"/>
</dbReference>
<evidence type="ECO:0000256" key="3">
    <source>
        <dbReference type="ARBA" id="ARBA00022448"/>
    </source>
</evidence>
<organism evidence="10 11">
    <name type="scientific">Akanthomyces muscarius</name>
    <name type="common">Entomopathogenic fungus</name>
    <name type="synonym">Lecanicillium muscarium</name>
    <dbReference type="NCBI Taxonomy" id="2231603"/>
    <lineage>
        <taxon>Eukaryota</taxon>
        <taxon>Fungi</taxon>
        <taxon>Dikarya</taxon>
        <taxon>Ascomycota</taxon>
        <taxon>Pezizomycotina</taxon>
        <taxon>Sordariomycetes</taxon>
        <taxon>Hypocreomycetidae</taxon>
        <taxon>Hypocreales</taxon>
        <taxon>Cordycipitaceae</taxon>
        <taxon>Akanthomyces</taxon>
    </lineage>
</organism>